<organism evidence="2 3">
    <name type="scientific">Lactiplantibacillus fabifermentans DSM 21115</name>
    <dbReference type="NCBI Taxonomy" id="1413187"/>
    <lineage>
        <taxon>Bacteria</taxon>
        <taxon>Bacillati</taxon>
        <taxon>Bacillota</taxon>
        <taxon>Bacilli</taxon>
        <taxon>Lactobacillales</taxon>
        <taxon>Lactobacillaceae</taxon>
        <taxon>Lactiplantibacillus</taxon>
    </lineage>
</organism>
<dbReference type="EMBL" id="AYGX02000029">
    <property type="protein sequence ID" value="KRO28867.1"/>
    <property type="molecule type" value="Genomic_DNA"/>
</dbReference>
<evidence type="ECO:0000313" key="2">
    <source>
        <dbReference type="EMBL" id="KRO28867.1"/>
    </source>
</evidence>
<dbReference type="Proteomes" id="UP000050920">
    <property type="component" value="Unassembled WGS sequence"/>
</dbReference>
<feature type="transmembrane region" description="Helical" evidence="1">
    <location>
        <begin position="66"/>
        <end position="90"/>
    </location>
</feature>
<sequence>MWKNLAPTTPTLKWFGLVSILLIIVEPWVAALWPAVGIGAAGSGLIGLGTYGEFLPYFRHSFGRRVLLALAIVIVTVITMIYSIAVFMLLKR</sequence>
<keyword evidence="1" id="KW-0812">Transmembrane</keyword>
<comment type="caution">
    <text evidence="2">The sequence shown here is derived from an EMBL/GenBank/DDBJ whole genome shotgun (WGS) entry which is preliminary data.</text>
</comment>
<feature type="transmembrane region" description="Helical" evidence="1">
    <location>
        <begin position="12"/>
        <end position="30"/>
    </location>
</feature>
<keyword evidence="1" id="KW-1133">Transmembrane helix</keyword>
<keyword evidence="1" id="KW-0472">Membrane</keyword>
<evidence type="ECO:0000313" key="3">
    <source>
        <dbReference type="Proteomes" id="UP000050920"/>
    </source>
</evidence>
<accession>A0A0R2NZM3</accession>
<proteinExistence type="predicted"/>
<gene>
    <name evidence="2" type="ORF">DY78_GL001899</name>
</gene>
<evidence type="ECO:0000256" key="1">
    <source>
        <dbReference type="SAM" id="Phobius"/>
    </source>
</evidence>
<name>A0A0R2NZM3_9LACO</name>
<dbReference type="AlphaFoldDB" id="A0A0R2NZM3"/>
<keyword evidence="3" id="KW-1185">Reference proteome</keyword>
<dbReference type="RefSeq" id="WP_024624719.1">
    <property type="nucleotide sequence ID" value="NZ_AYGX02000029.1"/>
</dbReference>
<feature type="transmembrane region" description="Helical" evidence="1">
    <location>
        <begin position="36"/>
        <end position="54"/>
    </location>
</feature>
<reference evidence="2 3" key="1">
    <citation type="journal article" date="2015" name="Genome Announc.">
        <title>Expanding the biotechnology potential of lactobacilli through comparative genomics of 213 strains and associated genera.</title>
        <authorList>
            <person name="Sun Z."/>
            <person name="Harris H.M."/>
            <person name="McCann A."/>
            <person name="Guo C."/>
            <person name="Argimon S."/>
            <person name="Zhang W."/>
            <person name="Yang X."/>
            <person name="Jeffery I.B."/>
            <person name="Cooney J.C."/>
            <person name="Kagawa T.F."/>
            <person name="Liu W."/>
            <person name="Song Y."/>
            <person name="Salvetti E."/>
            <person name="Wrobel A."/>
            <person name="Rasinkangas P."/>
            <person name="Parkhill J."/>
            <person name="Rea M.C."/>
            <person name="O'Sullivan O."/>
            <person name="Ritari J."/>
            <person name="Douillard F.P."/>
            <person name="Paul Ross R."/>
            <person name="Yang R."/>
            <person name="Briner A.E."/>
            <person name="Felis G.E."/>
            <person name="de Vos W.M."/>
            <person name="Barrangou R."/>
            <person name="Klaenhammer T.R."/>
            <person name="Caufield P.W."/>
            <person name="Cui Y."/>
            <person name="Zhang H."/>
            <person name="O'Toole P.W."/>
        </authorList>
    </citation>
    <scope>NUCLEOTIDE SEQUENCE [LARGE SCALE GENOMIC DNA]</scope>
    <source>
        <strain evidence="2 3">DSM 21115</strain>
    </source>
</reference>
<protein>
    <submittedName>
        <fullName evidence="2">Uncharacterized protein</fullName>
    </submittedName>
</protein>